<keyword evidence="6 9" id="KW-0489">Methyltransferase</keyword>
<keyword evidence="8 9" id="KW-0949">S-adenosyl-L-methionine</keyword>
<comment type="caution">
    <text evidence="10">The sequence shown here is derived from an EMBL/GenBank/DDBJ whole genome shotgun (WGS) entry which is preliminary data.</text>
</comment>
<organism evidence="10 11">
    <name type="scientific">Kushneria aurantia</name>
    <dbReference type="NCBI Taxonomy" id="504092"/>
    <lineage>
        <taxon>Bacteria</taxon>
        <taxon>Pseudomonadati</taxon>
        <taxon>Pseudomonadota</taxon>
        <taxon>Gammaproteobacteria</taxon>
        <taxon>Oceanospirillales</taxon>
        <taxon>Halomonadaceae</taxon>
        <taxon>Kushneria</taxon>
    </lineage>
</organism>
<comment type="catalytic activity">
    <reaction evidence="1 9">
        <text>S-adenosyl-L-methionine + a thiopurine = S-adenosyl-L-homocysteine + a thiopurine S-methylether.</text>
        <dbReference type="EC" id="2.1.1.67"/>
    </reaction>
</comment>
<comment type="subcellular location">
    <subcellularLocation>
        <location evidence="2 9">Cytoplasm</location>
    </subcellularLocation>
</comment>
<protein>
    <recommendedName>
        <fullName evidence="4 9">Thiopurine S-methyltransferase</fullName>
        <ecNumber evidence="4 9">2.1.1.67</ecNumber>
    </recommendedName>
    <alternativeName>
        <fullName evidence="9">Thiopurine methyltransferase</fullName>
    </alternativeName>
</protein>
<sequence length="209" mass="23194">MSVTDWLTRWQQGRIGFHRSAVHEALPEHWHELALSAGDRVLVPLCGKSLDMRWLAAHGHPVLGVELSPLALEQFVAAGSEPVDHDRRGGFARSRQGMIELLQGDFFYLEADLCADIAAFYDRAALIALPPATRQRYAHHLAQLMLPASRGLLITLTHDGEGGPPFSVDHDEVVQLLAPNFEVRLCHSAPADDGLIESVWRLRRKSPCC</sequence>
<evidence type="ECO:0000256" key="2">
    <source>
        <dbReference type="ARBA" id="ARBA00004496"/>
    </source>
</evidence>
<dbReference type="PROSITE" id="PS51585">
    <property type="entry name" value="SAM_MT_TPMT"/>
    <property type="match status" value="1"/>
</dbReference>
<dbReference type="InterPro" id="IPR025835">
    <property type="entry name" value="Thiopurine_S-MeTrfase"/>
</dbReference>
<dbReference type="PANTHER" id="PTHR10259:SF11">
    <property type="entry name" value="THIOPURINE S-METHYLTRANSFERASE"/>
    <property type="match status" value="1"/>
</dbReference>
<feature type="binding site" evidence="9">
    <location>
        <position position="45"/>
    </location>
    <ligand>
        <name>S-adenosyl-L-methionine</name>
        <dbReference type="ChEBI" id="CHEBI:59789"/>
    </ligand>
</feature>
<evidence type="ECO:0000256" key="6">
    <source>
        <dbReference type="ARBA" id="ARBA00022603"/>
    </source>
</evidence>
<dbReference type="Gene3D" id="3.40.50.150">
    <property type="entry name" value="Vaccinia Virus protein VP39"/>
    <property type="match status" value="1"/>
</dbReference>
<name>A0ABV6G3J5_9GAMM</name>
<dbReference type="InterPro" id="IPR008854">
    <property type="entry name" value="TPMT"/>
</dbReference>
<proteinExistence type="inferred from homology"/>
<feature type="binding site" evidence="9">
    <location>
        <position position="66"/>
    </location>
    <ligand>
        <name>S-adenosyl-L-methionine</name>
        <dbReference type="ChEBI" id="CHEBI:59789"/>
    </ligand>
</feature>
<dbReference type="Pfam" id="PF05724">
    <property type="entry name" value="TPMT"/>
    <property type="match status" value="1"/>
</dbReference>
<keyword evidence="7 9" id="KW-0808">Transferase</keyword>
<gene>
    <name evidence="9" type="primary">tpm</name>
    <name evidence="10" type="ORF">ACFFHW_09590</name>
</gene>
<evidence type="ECO:0000313" key="10">
    <source>
        <dbReference type="EMBL" id="MFC0268232.1"/>
    </source>
</evidence>
<dbReference type="NCBIfam" id="NF009732">
    <property type="entry name" value="PRK13255.1"/>
    <property type="match status" value="1"/>
</dbReference>
<dbReference type="PIRSF" id="PIRSF023956">
    <property type="entry name" value="Thiopurine_S-methyltransferase"/>
    <property type="match status" value="1"/>
</dbReference>
<evidence type="ECO:0000256" key="7">
    <source>
        <dbReference type="ARBA" id="ARBA00022679"/>
    </source>
</evidence>
<evidence type="ECO:0000313" key="11">
    <source>
        <dbReference type="Proteomes" id="UP001589814"/>
    </source>
</evidence>
<keyword evidence="5 9" id="KW-0963">Cytoplasm</keyword>
<dbReference type="GO" id="GO:0032259">
    <property type="term" value="P:methylation"/>
    <property type="evidence" value="ECO:0007669"/>
    <property type="project" value="UniProtKB-KW"/>
</dbReference>
<dbReference type="EC" id="2.1.1.67" evidence="4 9"/>
<comment type="similarity">
    <text evidence="3 9">Belongs to the class I-like SAM-binding methyltransferase superfamily. TPMT family.</text>
</comment>
<evidence type="ECO:0000256" key="5">
    <source>
        <dbReference type="ARBA" id="ARBA00022490"/>
    </source>
</evidence>
<keyword evidence="11" id="KW-1185">Reference proteome</keyword>
<evidence type="ECO:0000256" key="4">
    <source>
        <dbReference type="ARBA" id="ARBA00011905"/>
    </source>
</evidence>
<feature type="binding site" evidence="9">
    <location>
        <position position="123"/>
    </location>
    <ligand>
        <name>S-adenosyl-L-methionine</name>
        <dbReference type="ChEBI" id="CHEBI:59789"/>
    </ligand>
</feature>
<evidence type="ECO:0000256" key="9">
    <source>
        <dbReference type="HAMAP-Rule" id="MF_00812"/>
    </source>
</evidence>
<evidence type="ECO:0000256" key="8">
    <source>
        <dbReference type="ARBA" id="ARBA00022691"/>
    </source>
</evidence>
<dbReference type="GO" id="GO:0008119">
    <property type="term" value="F:thiopurine S-methyltransferase activity"/>
    <property type="evidence" value="ECO:0007669"/>
    <property type="project" value="UniProtKB-EC"/>
</dbReference>
<evidence type="ECO:0000256" key="1">
    <source>
        <dbReference type="ARBA" id="ARBA00000903"/>
    </source>
</evidence>
<dbReference type="EMBL" id="JBHLVX010000040">
    <property type="protein sequence ID" value="MFC0268232.1"/>
    <property type="molecule type" value="Genomic_DNA"/>
</dbReference>
<dbReference type="Proteomes" id="UP001589814">
    <property type="component" value="Unassembled WGS sequence"/>
</dbReference>
<dbReference type="PANTHER" id="PTHR10259">
    <property type="entry name" value="THIOPURINE S-METHYLTRANSFERASE"/>
    <property type="match status" value="1"/>
</dbReference>
<dbReference type="InterPro" id="IPR029063">
    <property type="entry name" value="SAM-dependent_MTases_sf"/>
</dbReference>
<dbReference type="RefSeq" id="WP_019951815.1">
    <property type="nucleotide sequence ID" value="NZ_JBHLVX010000040.1"/>
</dbReference>
<dbReference type="SUPFAM" id="SSF53335">
    <property type="entry name" value="S-adenosyl-L-methionine-dependent methyltransferases"/>
    <property type="match status" value="1"/>
</dbReference>
<reference evidence="10 11" key="1">
    <citation type="submission" date="2024-09" db="EMBL/GenBank/DDBJ databases">
        <authorList>
            <person name="Sun Q."/>
            <person name="Mori K."/>
        </authorList>
    </citation>
    <scope>NUCLEOTIDE SEQUENCE [LARGE SCALE GENOMIC DNA]</scope>
    <source>
        <strain evidence="10 11">CCM 7415</strain>
    </source>
</reference>
<accession>A0ABV6G3J5</accession>
<feature type="binding site" evidence="9">
    <location>
        <position position="10"/>
    </location>
    <ligand>
        <name>S-adenosyl-L-methionine</name>
        <dbReference type="ChEBI" id="CHEBI:59789"/>
    </ligand>
</feature>
<dbReference type="HAMAP" id="MF_00812">
    <property type="entry name" value="Thiopur_methtran"/>
    <property type="match status" value="1"/>
</dbReference>
<evidence type="ECO:0000256" key="3">
    <source>
        <dbReference type="ARBA" id="ARBA00008145"/>
    </source>
</evidence>